<keyword evidence="12" id="KW-1185">Reference proteome</keyword>
<evidence type="ECO:0000313" key="11">
    <source>
        <dbReference type="EMBL" id="KAK9800905.1"/>
    </source>
</evidence>
<keyword evidence="7" id="KW-0238">DNA-binding</keyword>
<keyword evidence="4" id="KW-0227">DNA damage</keyword>
<accession>A0AAW1NW27</accession>
<evidence type="ECO:0000256" key="6">
    <source>
        <dbReference type="ARBA" id="ARBA00023204"/>
    </source>
</evidence>
<feature type="region of interest" description="Disordered" evidence="8">
    <location>
        <begin position="116"/>
        <end position="179"/>
    </location>
</feature>
<dbReference type="Gene3D" id="3.90.1600.10">
    <property type="entry name" value="Palm domain of DNA polymerase"/>
    <property type="match status" value="1"/>
</dbReference>
<organism evidence="11 12">
    <name type="scientific">Symbiochloris irregularis</name>
    <dbReference type="NCBI Taxonomy" id="706552"/>
    <lineage>
        <taxon>Eukaryota</taxon>
        <taxon>Viridiplantae</taxon>
        <taxon>Chlorophyta</taxon>
        <taxon>core chlorophytes</taxon>
        <taxon>Trebouxiophyceae</taxon>
        <taxon>Trebouxiales</taxon>
        <taxon>Trebouxiaceae</taxon>
        <taxon>Symbiochloris</taxon>
    </lineage>
</organism>
<dbReference type="PANTHER" id="PTHR45812">
    <property type="entry name" value="DNA POLYMERASE ZETA CATALYTIC SUBUNIT"/>
    <property type="match status" value="1"/>
</dbReference>
<dbReference type="InterPro" id="IPR006134">
    <property type="entry name" value="DNA-dir_DNA_pol_B_multi_dom"/>
</dbReference>
<dbReference type="CDD" id="cd05778">
    <property type="entry name" value="DNA_polB_zeta_exo"/>
    <property type="match status" value="1"/>
</dbReference>
<dbReference type="GO" id="GO:0016035">
    <property type="term" value="C:zeta DNA polymerase complex"/>
    <property type="evidence" value="ECO:0007669"/>
    <property type="project" value="InterPro"/>
</dbReference>
<feature type="compositionally biased region" description="Polar residues" evidence="8">
    <location>
        <begin position="165"/>
        <end position="175"/>
    </location>
</feature>
<feature type="region of interest" description="Disordered" evidence="8">
    <location>
        <begin position="205"/>
        <end position="325"/>
    </location>
</feature>
<keyword evidence="5 7" id="KW-0239">DNA-directed DNA polymerase</keyword>
<evidence type="ECO:0000259" key="9">
    <source>
        <dbReference type="Pfam" id="PF00136"/>
    </source>
</evidence>
<evidence type="ECO:0000256" key="5">
    <source>
        <dbReference type="ARBA" id="ARBA00022932"/>
    </source>
</evidence>
<feature type="compositionally biased region" description="Low complexity" evidence="8">
    <location>
        <begin position="1004"/>
        <end position="1020"/>
    </location>
</feature>
<dbReference type="InterPro" id="IPR012337">
    <property type="entry name" value="RNaseH-like_sf"/>
</dbReference>
<dbReference type="FunFam" id="1.10.132.60:FF:000007">
    <property type="entry name" value="DNA polymerase"/>
    <property type="match status" value="1"/>
</dbReference>
<evidence type="ECO:0000256" key="2">
    <source>
        <dbReference type="ARBA" id="ARBA00022679"/>
    </source>
</evidence>
<comment type="catalytic activity">
    <reaction evidence="7">
        <text>DNA(n) + a 2'-deoxyribonucleoside 5'-triphosphate = DNA(n+1) + diphosphate</text>
        <dbReference type="Rhea" id="RHEA:22508"/>
        <dbReference type="Rhea" id="RHEA-COMP:17339"/>
        <dbReference type="Rhea" id="RHEA-COMP:17340"/>
        <dbReference type="ChEBI" id="CHEBI:33019"/>
        <dbReference type="ChEBI" id="CHEBI:61560"/>
        <dbReference type="ChEBI" id="CHEBI:173112"/>
        <dbReference type="EC" id="2.7.7.7"/>
    </reaction>
</comment>
<dbReference type="GO" id="GO:0006260">
    <property type="term" value="P:DNA replication"/>
    <property type="evidence" value="ECO:0007669"/>
    <property type="project" value="UniProtKB-KW"/>
</dbReference>
<evidence type="ECO:0000256" key="4">
    <source>
        <dbReference type="ARBA" id="ARBA00022763"/>
    </source>
</evidence>
<dbReference type="InterPro" id="IPR017964">
    <property type="entry name" value="DNA-dir_DNA_pol_B_CS"/>
</dbReference>
<dbReference type="PRINTS" id="PR00106">
    <property type="entry name" value="DNAPOLB"/>
</dbReference>
<feature type="compositionally biased region" description="Low complexity" evidence="8">
    <location>
        <begin position="250"/>
        <end position="276"/>
    </location>
</feature>
<dbReference type="InterPro" id="IPR006172">
    <property type="entry name" value="DNA-dir_DNA_pol_B"/>
</dbReference>
<sequence>MRFCEPPPTQAELEANLSQHGMHPIVHLEPFFGDPAHAPERPQVLAGLEFRVPVDSIATLPPFGCSSASGGRGVLERLRMGQSAGRAVSSSRRWMVPVMRPPSRAITDAWLKAEAGGQLRRQEESSAAEASSKDAEGSGFVMNPNTGQLMPTRSPAKVVQGSQGGTPASQNSSGLWGTPALGSALHADAERTPLRISRLAIASQPDQLDPFNQEEEVRPASPKYDERSFFYTTPSLHPESPAGKRPQSTGAAAPGSMGPPGALGPRPAAAAEGAKTPVPPPAHGRPMLPLPQQAAGWAAKRAKFTSQITPPSASRPPGEHTPVSQAGFKHSVVGKGQQLTLLSLEVQADCRGSLLPDPRYDAVKAVIMAVMDDDEDVPDGRFTARVLMCDDAERPLQLGMPHIQVERHATEEALLDALVEAVRSLDPDIILGWEVQQGSLGYLADRAALSDRPLLQQVSRTPQAVSPKDRQEDEYGQLHASGLHSSGRIILNLWRILRSELKLPIYTFEACVAALLQLRTPHIPAWALAAWFNQPPAAGGRWRCVAYWVARARLNLAMVEQLDLGGRTGELARTFGIDFQSVLTRGSQYRVESMLVRLAHTQNYLMLSPSRDQVARQPAMEAIPLVMEPESRFYADPMIVLDFQSLYPSIVIAYNLCFSTCVGRPSHAAADSSDSGTAGPQLGCSTLKLPVSSLKGALEPAKLIIGANGAAYAHPNARKGFSGRMPMAELADSIVQNARSTLEDAIRMVEEHPRWQARVVYGDTDSMFVLVPGRSRAAAFQIGAEIARSVTAANPSPVTLKLEKVYHPAVLLTKKRYVGMMFESPGQQEPTFDAKGIETVRRDTCPAVAKIMERSLRILFASRDLSQVRIHMERQWDKILAGKISVADFVFAKEVRLGTYSSRPGSVAPPAAIVAAHAMARDPRAEPRFAERIPYVVVYGAPGARLVDMVVPPQALVAPTSQLRLHALYYITKQIIPAMERVLSLMGVDIRAWFAALPRPQRLLPQKRPARGEPGNAGPAGAAGGGMGRLGGRGAAASTIDRYYLSRHCAVCDALTLASVPLVENAGH</sequence>
<dbReference type="GO" id="GO:0003887">
    <property type="term" value="F:DNA-directed DNA polymerase activity"/>
    <property type="evidence" value="ECO:0007669"/>
    <property type="project" value="UniProtKB-KW"/>
</dbReference>
<dbReference type="Pfam" id="PF00136">
    <property type="entry name" value="DNA_pol_B"/>
    <property type="match status" value="2"/>
</dbReference>
<feature type="domain" description="DNA-directed DNA polymerase family B exonuclease" evidence="10">
    <location>
        <begin position="330"/>
        <end position="508"/>
    </location>
</feature>
<name>A0AAW1NW27_9CHLO</name>
<dbReference type="EMBL" id="JALJOQ010000078">
    <property type="protein sequence ID" value="KAK9800905.1"/>
    <property type="molecule type" value="Genomic_DNA"/>
</dbReference>
<dbReference type="InterPro" id="IPR043502">
    <property type="entry name" value="DNA/RNA_pol_sf"/>
</dbReference>
<dbReference type="SMART" id="SM00486">
    <property type="entry name" value="POLBc"/>
    <property type="match status" value="1"/>
</dbReference>
<dbReference type="InterPro" id="IPR042087">
    <property type="entry name" value="DNA_pol_B_thumb"/>
</dbReference>
<dbReference type="Pfam" id="PF03104">
    <property type="entry name" value="DNA_pol_B_exo1"/>
    <property type="match status" value="1"/>
</dbReference>
<evidence type="ECO:0000256" key="8">
    <source>
        <dbReference type="SAM" id="MobiDB-lite"/>
    </source>
</evidence>
<evidence type="ECO:0000256" key="7">
    <source>
        <dbReference type="RuleBase" id="RU000442"/>
    </source>
</evidence>
<dbReference type="EC" id="2.7.7.7" evidence="7"/>
<dbReference type="Gene3D" id="3.30.420.10">
    <property type="entry name" value="Ribonuclease H-like superfamily/Ribonuclease H"/>
    <property type="match status" value="1"/>
</dbReference>
<keyword evidence="6" id="KW-0234">DNA repair</keyword>
<dbReference type="SUPFAM" id="SSF53098">
    <property type="entry name" value="Ribonuclease H-like"/>
    <property type="match status" value="1"/>
</dbReference>
<proteinExistence type="inferred from homology"/>
<dbReference type="PROSITE" id="PS00116">
    <property type="entry name" value="DNA_POLYMERASE_B"/>
    <property type="match status" value="1"/>
</dbReference>
<evidence type="ECO:0000256" key="3">
    <source>
        <dbReference type="ARBA" id="ARBA00022695"/>
    </source>
</evidence>
<gene>
    <name evidence="11" type="ORF">WJX73_009136</name>
</gene>
<comment type="caution">
    <text evidence="11">The sequence shown here is derived from an EMBL/GenBank/DDBJ whole genome shotgun (WGS) entry which is preliminary data.</text>
</comment>
<dbReference type="GO" id="GO:0042276">
    <property type="term" value="P:error-prone translesion synthesis"/>
    <property type="evidence" value="ECO:0007669"/>
    <property type="project" value="TreeGrafter"/>
</dbReference>
<dbReference type="InterPro" id="IPR023211">
    <property type="entry name" value="DNA_pol_palm_dom_sf"/>
</dbReference>
<dbReference type="GO" id="GO:0005634">
    <property type="term" value="C:nucleus"/>
    <property type="evidence" value="ECO:0007669"/>
    <property type="project" value="TreeGrafter"/>
</dbReference>
<keyword evidence="2 7" id="KW-0808">Transferase</keyword>
<evidence type="ECO:0000259" key="10">
    <source>
        <dbReference type="Pfam" id="PF03104"/>
    </source>
</evidence>
<dbReference type="Gene3D" id="1.10.132.60">
    <property type="entry name" value="DNA polymerase family B, C-terminal domain"/>
    <property type="match status" value="1"/>
</dbReference>
<keyword evidence="3 7" id="KW-0548">Nucleotidyltransferase</keyword>
<reference evidence="11 12" key="1">
    <citation type="journal article" date="2024" name="Nat. Commun.">
        <title>Phylogenomics reveals the evolutionary origins of lichenization in chlorophyte algae.</title>
        <authorList>
            <person name="Puginier C."/>
            <person name="Libourel C."/>
            <person name="Otte J."/>
            <person name="Skaloud P."/>
            <person name="Haon M."/>
            <person name="Grisel S."/>
            <person name="Petersen M."/>
            <person name="Berrin J.G."/>
            <person name="Delaux P.M."/>
            <person name="Dal Grande F."/>
            <person name="Keller J."/>
        </authorList>
    </citation>
    <scope>NUCLEOTIDE SEQUENCE [LARGE SCALE GENOMIC DNA]</scope>
    <source>
        <strain evidence="11 12">SAG 2036</strain>
    </source>
</reference>
<dbReference type="GO" id="GO:0000166">
    <property type="term" value="F:nucleotide binding"/>
    <property type="evidence" value="ECO:0007669"/>
    <property type="project" value="InterPro"/>
</dbReference>
<evidence type="ECO:0000256" key="1">
    <source>
        <dbReference type="ARBA" id="ARBA00005755"/>
    </source>
</evidence>
<dbReference type="SUPFAM" id="SSF56672">
    <property type="entry name" value="DNA/RNA polymerases"/>
    <property type="match status" value="1"/>
</dbReference>
<dbReference type="GO" id="GO:0000724">
    <property type="term" value="P:double-strand break repair via homologous recombination"/>
    <property type="evidence" value="ECO:0007669"/>
    <property type="project" value="TreeGrafter"/>
</dbReference>
<feature type="region of interest" description="Disordered" evidence="8">
    <location>
        <begin position="1004"/>
        <end position="1025"/>
    </location>
</feature>
<keyword evidence="7" id="KW-0235">DNA replication</keyword>
<feature type="domain" description="DNA-directed DNA polymerase family B multifunctional" evidence="9">
    <location>
        <begin position="722"/>
        <end position="984"/>
    </location>
</feature>
<protein>
    <recommendedName>
        <fullName evidence="7">DNA polymerase</fullName>
        <ecNumber evidence="7">2.7.7.7</ecNumber>
    </recommendedName>
</protein>
<dbReference type="InterPro" id="IPR030559">
    <property type="entry name" value="PolZ_Rev3"/>
</dbReference>
<dbReference type="GO" id="GO:0003677">
    <property type="term" value="F:DNA binding"/>
    <property type="evidence" value="ECO:0007669"/>
    <property type="project" value="UniProtKB-KW"/>
</dbReference>
<dbReference type="AlphaFoldDB" id="A0AAW1NW27"/>
<feature type="domain" description="DNA-directed DNA polymerase family B multifunctional" evidence="9">
    <location>
        <begin position="577"/>
        <end position="669"/>
    </location>
</feature>
<dbReference type="InterPro" id="IPR006133">
    <property type="entry name" value="DNA-dir_DNA_pol_B_exonuc"/>
</dbReference>
<comment type="similarity">
    <text evidence="1 7">Belongs to the DNA polymerase type-B family.</text>
</comment>
<evidence type="ECO:0000313" key="12">
    <source>
        <dbReference type="Proteomes" id="UP001465755"/>
    </source>
</evidence>
<dbReference type="Proteomes" id="UP001465755">
    <property type="component" value="Unassembled WGS sequence"/>
</dbReference>
<dbReference type="PANTHER" id="PTHR45812:SF1">
    <property type="entry name" value="DNA POLYMERASE ZETA CATALYTIC SUBUNIT"/>
    <property type="match status" value="1"/>
</dbReference>
<dbReference type="InterPro" id="IPR036397">
    <property type="entry name" value="RNaseH_sf"/>
</dbReference>
<feature type="compositionally biased region" description="Basic and acidic residues" evidence="8">
    <location>
        <begin position="215"/>
        <end position="228"/>
    </location>
</feature>